<dbReference type="GO" id="GO:0006417">
    <property type="term" value="P:regulation of translation"/>
    <property type="evidence" value="ECO:0007669"/>
    <property type="project" value="UniProtKB-KW"/>
</dbReference>
<dbReference type="GO" id="GO:0005829">
    <property type="term" value="C:cytosol"/>
    <property type="evidence" value="ECO:0007669"/>
    <property type="project" value="TreeGrafter"/>
</dbReference>
<dbReference type="InterPro" id="IPR000119">
    <property type="entry name" value="Hist_DNA-bd"/>
</dbReference>
<dbReference type="OrthoDB" id="9797747at2"/>
<evidence type="ECO:0000256" key="4">
    <source>
        <dbReference type="ARBA" id="ARBA00023015"/>
    </source>
</evidence>
<keyword evidence="3" id="KW-0810">Translation regulation</keyword>
<dbReference type="PANTHER" id="PTHR33175:SF2">
    <property type="entry name" value="INTEGRATION HOST FACTOR SUBUNIT ALPHA"/>
    <property type="match status" value="1"/>
</dbReference>
<dbReference type="GO" id="GO:0006355">
    <property type="term" value="P:regulation of DNA-templated transcription"/>
    <property type="evidence" value="ECO:0007669"/>
    <property type="project" value="InterPro"/>
</dbReference>
<keyword evidence="10" id="KW-1185">Reference proteome</keyword>
<keyword evidence="5" id="KW-0238">DNA-binding</keyword>
<evidence type="ECO:0000256" key="1">
    <source>
        <dbReference type="ARBA" id="ARBA00010529"/>
    </source>
</evidence>
<evidence type="ECO:0000313" key="10">
    <source>
        <dbReference type="Proteomes" id="UP000184603"/>
    </source>
</evidence>
<gene>
    <name evidence="9" type="ORF">SAMN02745220_04486</name>
</gene>
<keyword evidence="7" id="KW-0233">DNA recombination</keyword>
<dbReference type="AlphaFoldDB" id="A0A1M7YI52"/>
<accession>A0A1M7YI52</accession>
<evidence type="ECO:0000256" key="2">
    <source>
        <dbReference type="ARBA" id="ARBA00018329"/>
    </source>
</evidence>
<dbReference type="EMBL" id="FRFE01000034">
    <property type="protein sequence ID" value="SHO52276.1"/>
    <property type="molecule type" value="Genomic_DNA"/>
</dbReference>
<name>A0A1M7YI52_9BACT</name>
<dbReference type="InterPro" id="IPR010992">
    <property type="entry name" value="IHF-like_DNA-bd_dom_sf"/>
</dbReference>
<evidence type="ECO:0000256" key="3">
    <source>
        <dbReference type="ARBA" id="ARBA00022845"/>
    </source>
</evidence>
<evidence type="ECO:0000313" key="9">
    <source>
        <dbReference type="EMBL" id="SHO52276.1"/>
    </source>
</evidence>
<dbReference type="GO" id="GO:0009893">
    <property type="term" value="P:positive regulation of metabolic process"/>
    <property type="evidence" value="ECO:0007669"/>
    <property type="project" value="UniProtKB-ARBA"/>
</dbReference>
<comment type="similarity">
    <text evidence="1 8">Belongs to the bacterial histone-like protein family.</text>
</comment>
<dbReference type="SUPFAM" id="SSF47729">
    <property type="entry name" value="IHF-like DNA-binding proteins"/>
    <property type="match status" value="1"/>
</dbReference>
<dbReference type="Gene3D" id="4.10.520.10">
    <property type="entry name" value="IHF-like DNA-binding proteins"/>
    <property type="match status" value="1"/>
</dbReference>
<evidence type="ECO:0000256" key="7">
    <source>
        <dbReference type="ARBA" id="ARBA00023172"/>
    </source>
</evidence>
<dbReference type="PROSITE" id="PS00045">
    <property type="entry name" value="HISTONE_LIKE"/>
    <property type="match status" value="1"/>
</dbReference>
<dbReference type="PANTHER" id="PTHR33175">
    <property type="entry name" value="DNA-BINDING PROTEIN HU"/>
    <property type="match status" value="1"/>
</dbReference>
<reference evidence="9 10" key="1">
    <citation type="submission" date="2016-12" db="EMBL/GenBank/DDBJ databases">
        <authorList>
            <person name="Song W.-J."/>
            <person name="Kurnit D.M."/>
        </authorList>
    </citation>
    <scope>NUCLEOTIDE SEQUENCE [LARGE SCALE GENOMIC DNA]</scope>
    <source>
        <strain evidence="9 10">DSM 18488</strain>
    </source>
</reference>
<dbReference type="PRINTS" id="PR01727">
    <property type="entry name" value="DNABINDINGHU"/>
</dbReference>
<dbReference type="InterPro" id="IPR020816">
    <property type="entry name" value="Histone-like_DNA-bd_CS"/>
</dbReference>
<dbReference type="GO" id="GO:0003677">
    <property type="term" value="F:DNA binding"/>
    <property type="evidence" value="ECO:0007669"/>
    <property type="project" value="UniProtKB-KW"/>
</dbReference>
<evidence type="ECO:0000256" key="6">
    <source>
        <dbReference type="ARBA" id="ARBA00023163"/>
    </source>
</evidence>
<dbReference type="SMART" id="SM00411">
    <property type="entry name" value="BHL"/>
    <property type="match status" value="1"/>
</dbReference>
<dbReference type="InterPro" id="IPR005684">
    <property type="entry name" value="IHF_alpha"/>
</dbReference>
<evidence type="ECO:0000256" key="8">
    <source>
        <dbReference type="RuleBase" id="RU003939"/>
    </source>
</evidence>
<dbReference type="GO" id="GO:0006310">
    <property type="term" value="P:DNA recombination"/>
    <property type="evidence" value="ECO:0007669"/>
    <property type="project" value="UniProtKB-KW"/>
</dbReference>
<evidence type="ECO:0000256" key="5">
    <source>
        <dbReference type="ARBA" id="ARBA00023125"/>
    </source>
</evidence>
<proteinExistence type="inferred from homology"/>
<keyword evidence="4" id="KW-0805">Transcription regulation</keyword>
<dbReference type="Pfam" id="PF00216">
    <property type="entry name" value="Bac_DNA_binding"/>
    <property type="match status" value="1"/>
</dbReference>
<protein>
    <recommendedName>
        <fullName evidence="2">Integration host factor subunit alpha</fullName>
    </recommendedName>
</protein>
<dbReference type="GO" id="GO:0030527">
    <property type="term" value="F:structural constituent of chromatin"/>
    <property type="evidence" value="ECO:0007669"/>
    <property type="project" value="InterPro"/>
</dbReference>
<organism evidence="9 10">
    <name type="scientific">Desulfopila aestuarii DSM 18488</name>
    <dbReference type="NCBI Taxonomy" id="1121416"/>
    <lineage>
        <taxon>Bacteria</taxon>
        <taxon>Pseudomonadati</taxon>
        <taxon>Thermodesulfobacteriota</taxon>
        <taxon>Desulfobulbia</taxon>
        <taxon>Desulfobulbales</taxon>
        <taxon>Desulfocapsaceae</taxon>
        <taxon>Desulfopila</taxon>
    </lineage>
</organism>
<dbReference type="Proteomes" id="UP000184603">
    <property type="component" value="Unassembled WGS sequence"/>
</dbReference>
<sequence>MTLTKADIVREVYMRHDDITKAQASNAVESFLNLAKAVLISGDDLLLSGFGKFNVRNKKERKGRNPQTGSELMLSSRRVVTFSPSGILRAKVNEQ</sequence>
<dbReference type="STRING" id="1121416.SAMN02745220_04486"/>
<dbReference type="CDD" id="cd13835">
    <property type="entry name" value="IHF_A"/>
    <property type="match status" value="1"/>
</dbReference>
<dbReference type="RefSeq" id="WP_073615891.1">
    <property type="nucleotide sequence ID" value="NZ_FRFE01000034.1"/>
</dbReference>
<keyword evidence="6" id="KW-0804">Transcription</keyword>